<comment type="caution">
    <text evidence="4">The sequence shown here is derived from an EMBL/GenBank/DDBJ whole genome shotgun (WGS) entry which is preliminary data.</text>
</comment>
<evidence type="ECO:0000256" key="2">
    <source>
        <dbReference type="SAM" id="Phobius"/>
    </source>
</evidence>
<dbReference type="InterPro" id="IPR027558">
    <property type="entry name" value="Pre_pil_HX9DG_C"/>
</dbReference>
<keyword evidence="2" id="KW-0472">Membrane</keyword>
<gene>
    <name evidence="4" type="ORF">LzC2_39080</name>
</gene>
<dbReference type="PROSITE" id="PS00409">
    <property type="entry name" value="PROKAR_NTER_METHYL"/>
    <property type="match status" value="1"/>
</dbReference>
<feature type="domain" description="DUF1559" evidence="3">
    <location>
        <begin position="41"/>
        <end position="360"/>
    </location>
</feature>
<sequence length="393" mass="41683">MSTFLPTRSASPRRSGFTLIELLVVIAIIAILVSLLLPAVQQAREAARRSQCQNNLKQLGLAMHNYHSTYKVFPTGKGGSHNSYTPPSGPTDRHTGGNERWLSFLPPLLPFLDQGSLATQLKNPFVRQSDGKTFPPGGSFPDSWEEPRWKTQIASLLCPTDTREPTGVAETNYAANWGDNGAGNHSDNLSRARGMFAGRHWDNNYVHFSIADARDGTVNTILIGEIGRDNGTEAFQSGYINGVSALAPLNGDAGNPDAYPDPKANCLDLAGDTANPGTYDTSSYGFGNRRGSDYPAGGAGGTGFNTILPPNGPSCNAMSATWEAFVTGRGIWSAGSYHPGIVQVVLCDGSVKSISETIDTGNLSANNPVKGRSPYGVWGALGSRAGGETVTDF</sequence>
<organism evidence="4 5">
    <name type="scientific">Alienimonas chondri</name>
    <dbReference type="NCBI Taxonomy" id="2681879"/>
    <lineage>
        <taxon>Bacteria</taxon>
        <taxon>Pseudomonadati</taxon>
        <taxon>Planctomycetota</taxon>
        <taxon>Planctomycetia</taxon>
        <taxon>Planctomycetales</taxon>
        <taxon>Planctomycetaceae</taxon>
        <taxon>Alienimonas</taxon>
    </lineage>
</organism>
<dbReference type="PANTHER" id="PTHR30093">
    <property type="entry name" value="GENERAL SECRETION PATHWAY PROTEIN G"/>
    <property type="match status" value="1"/>
</dbReference>
<proteinExistence type="predicted"/>
<evidence type="ECO:0000313" key="4">
    <source>
        <dbReference type="EMBL" id="NNJ27799.1"/>
    </source>
</evidence>
<evidence type="ECO:0000259" key="3">
    <source>
        <dbReference type="Pfam" id="PF07596"/>
    </source>
</evidence>
<evidence type="ECO:0000313" key="5">
    <source>
        <dbReference type="Proteomes" id="UP000609651"/>
    </source>
</evidence>
<dbReference type="SUPFAM" id="SSF54523">
    <property type="entry name" value="Pili subunits"/>
    <property type="match status" value="1"/>
</dbReference>
<dbReference type="Proteomes" id="UP000609651">
    <property type="component" value="Unassembled WGS sequence"/>
</dbReference>
<keyword evidence="2" id="KW-1133">Transmembrane helix</keyword>
<keyword evidence="5" id="KW-1185">Reference proteome</keyword>
<dbReference type="NCBIfam" id="TIGR02532">
    <property type="entry name" value="IV_pilin_GFxxxE"/>
    <property type="match status" value="1"/>
</dbReference>
<protein>
    <recommendedName>
        <fullName evidence="3">DUF1559 domain-containing protein</fullName>
    </recommendedName>
</protein>
<evidence type="ECO:0000256" key="1">
    <source>
        <dbReference type="SAM" id="MobiDB-lite"/>
    </source>
</evidence>
<dbReference type="PANTHER" id="PTHR30093:SF2">
    <property type="entry name" value="TYPE II SECRETION SYSTEM PROTEIN H"/>
    <property type="match status" value="1"/>
</dbReference>
<dbReference type="Pfam" id="PF07963">
    <property type="entry name" value="N_methyl"/>
    <property type="match status" value="1"/>
</dbReference>
<dbReference type="InterPro" id="IPR012902">
    <property type="entry name" value="N_methyl_site"/>
</dbReference>
<name>A0ABX1VJ50_9PLAN</name>
<dbReference type="Pfam" id="PF07596">
    <property type="entry name" value="SBP_bac_10"/>
    <property type="match status" value="1"/>
</dbReference>
<reference evidence="4 5" key="1">
    <citation type="journal article" date="2020" name="Syst. Appl. Microbiol.">
        <title>Alienimonas chondri sp. nov., a novel planctomycete isolated from the biofilm of the red alga Chondrus crispus.</title>
        <authorList>
            <person name="Vitorino I."/>
            <person name="Albuquerque L."/>
            <person name="Wiegand S."/>
            <person name="Kallscheuer N."/>
            <person name="da Costa M.S."/>
            <person name="Lobo-da-Cunha A."/>
            <person name="Jogler C."/>
            <person name="Lage O.M."/>
        </authorList>
    </citation>
    <scope>NUCLEOTIDE SEQUENCE [LARGE SCALE GENOMIC DNA]</scope>
    <source>
        <strain evidence="4 5">LzC2</strain>
    </source>
</reference>
<keyword evidence="2" id="KW-0812">Transmembrane</keyword>
<dbReference type="EMBL" id="WTPX01000207">
    <property type="protein sequence ID" value="NNJ27799.1"/>
    <property type="molecule type" value="Genomic_DNA"/>
</dbReference>
<accession>A0ABX1VJ50</accession>
<dbReference type="InterPro" id="IPR011453">
    <property type="entry name" value="DUF1559"/>
</dbReference>
<dbReference type="NCBIfam" id="TIGR04294">
    <property type="entry name" value="pre_pil_HX9DG"/>
    <property type="match status" value="1"/>
</dbReference>
<dbReference type="RefSeq" id="WP_174977621.1">
    <property type="nucleotide sequence ID" value="NZ_WTPX01000207.1"/>
</dbReference>
<feature type="region of interest" description="Disordered" evidence="1">
    <location>
        <begin position="77"/>
        <end position="97"/>
    </location>
</feature>
<feature type="transmembrane region" description="Helical" evidence="2">
    <location>
        <begin position="20"/>
        <end position="40"/>
    </location>
</feature>
<dbReference type="Gene3D" id="3.30.700.10">
    <property type="entry name" value="Glycoprotein, Type 4 Pilin"/>
    <property type="match status" value="1"/>
</dbReference>
<dbReference type="InterPro" id="IPR045584">
    <property type="entry name" value="Pilin-like"/>
</dbReference>